<keyword evidence="3" id="KW-1185">Reference proteome</keyword>
<feature type="compositionally biased region" description="Basic and acidic residues" evidence="1">
    <location>
        <begin position="256"/>
        <end position="266"/>
    </location>
</feature>
<dbReference type="OrthoDB" id="3541690at2"/>
<proteinExistence type="predicted"/>
<feature type="compositionally biased region" description="Basic and acidic residues" evidence="1">
    <location>
        <begin position="274"/>
        <end position="290"/>
    </location>
</feature>
<evidence type="ECO:0000256" key="1">
    <source>
        <dbReference type="SAM" id="MobiDB-lite"/>
    </source>
</evidence>
<dbReference type="GeneID" id="55653922"/>
<sequence length="307" mass="33166">MDLENIADEVYGLAPEDFIDARSQHAAAARKAGDRDLARRIGALRRPTLSAWASNLLVRGQPDAVAGLLRLGEGLREAHQELDPEQLRELSSQQHRLIGALARQARQLAADAGHPVSEEVQHEIEVTLHAVLADPQAAQEWASGRLVKPLTPPVGFTAAAVSGAPQRAAPAPPSALSGPPAGQDDRDAVAGLDRSAKEQRREAERQQKVAQARKDAESAEQQARDREEELQQAESAQEQAEKQLQAAEARTAALAEEVKAAQEQKRQARSALDQARRSVSDAVRKAREARSGAQSARARAQRIEDAK</sequence>
<dbReference type="Proteomes" id="UP000244201">
    <property type="component" value="Chromosome"/>
</dbReference>
<gene>
    <name evidence="2" type="ORF">SLUN_01285</name>
</gene>
<organism evidence="2 3">
    <name type="scientific">Streptomyces lunaelactis</name>
    <dbReference type="NCBI Taxonomy" id="1535768"/>
    <lineage>
        <taxon>Bacteria</taxon>
        <taxon>Bacillati</taxon>
        <taxon>Actinomycetota</taxon>
        <taxon>Actinomycetes</taxon>
        <taxon>Kitasatosporales</taxon>
        <taxon>Streptomycetaceae</taxon>
        <taxon>Streptomyces</taxon>
    </lineage>
</organism>
<dbReference type="AlphaFoldDB" id="A0A2R4SW23"/>
<feature type="compositionally biased region" description="Low complexity" evidence="1">
    <location>
        <begin position="232"/>
        <end position="255"/>
    </location>
</feature>
<dbReference type="RefSeq" id="WP_108146779.1">
    <property type="nucleotide sequence ID" value="NZ_CP026304.1"/>
</dbReference>
<evidence type="ECO:0000313" key="3">
    <source>
        <dbReference type="Proteomes" id="UP000244201"/>
    </source>
</evidence>
<protein>
    <submittedName>
        <fullName evidence="2">Uncharacterized protein</fullName>
    </submittedName>
</protein>
<dbReference type="EMBL" id="CP026304">
    <property type="protein sequence ID" value="AVZ71083.1"/>
    <property type="molecule type" value="Genomic_DNA"/>
</dbReference>
<name>A0A2R4SW23_9ACTN</name>
<feature type="region of interest" description="Disordered" evidence="1">
    <location>
        <begin position="163"/>
        <end position="307"/>
    </location>
</feature>
<dbReference type="KEGG" id="slk:SLUN_01285"/>
<accession>A0A2R4SW23</accession>
<evidence type="ECO:0000313" key="2">
    <source>
        <dbReference type="EMBL" id="AVZ71083.1"/>
    </source>
</evidence>
<feature type="compositionally biased region" description="Low complexity" evidence="1">
    <location>
        <begin position="163"/>
        <end position="182"/>
    </location>
</feature>
<feature type="compositionally biased region" description="Basic and acidic residues" evidence="1">
    <location>
        <begin position="183"/>
        <end position="229"/>
    </location>
</feature>
<reference evidence="2 3" key="1">
    <citation type="submission" date="2018-01" db="EMBL/GenBank/DDBJ databases">
        <title>Complete genome sequence of Streptomyces lunaelactis MM109T, a Ferroverdin A producer isolated from cave moonmilk deposits.</title>
        <authorList>
            <person name="Naome A."/>
            <person name="Martinet L."/>
            <person name="Maciejewska M."/>
            <person name="Anderssen S."/>
            <person name="Adam D."/>
            <person name="Tenconi E."/>
            <person name="Deflandre B."/>
            <person name="Arguelles-Arias A."/>
            <person name="Calusinska M."/>
            <person name="Copieters W."/>
            <person name="Karim L."/>
            <person name="Hanikenne M."/>
            <person name="Baurain D."/>
            <person name="van Wezel G."/>
            <person name="Smargiasso N."/>
            <person name="de Pauw E."/>
            <person name="Delfosse P."/>
            <person name="Rigali S."/>
        </authorList>
    </citation>
    <scope>NUCLEOTIDE SEQUENCE [LARGE SCALE GENOMIC DNA]</scope>
    <source>
        <strain evidence="2 3">MM109</strain>
    </source>
</reference>